<accession>A0A2S5T9Y2</accession>
<reference evidence="3 5" key="1">
    <citation type="submission" date="2018-02" db="EMBL/GenBank/DDBJ databases">
        <title>Reclassifiation of [Polyangium] brachysporum DSM 7029 as Guopingzhaonella breviflexa gen. nov., sp. nov., a member of the family Comamonadaceae.</title>
        <authorList>
            <person name="Tang B."/>
        </authorList>
    </citation>
    <scope>NUCLEOTIDE SEQUENCE [LARGE SCALE GENOMIC DNA]</scope>
    <source>
        <strain evidence="3 5">DSM 15344</strain>
    </source>
</reference>
<dbReference type="PIRSF" id="PIRSF036704">
    <property type="entry name" value="UCP036704"/>
    <property type="match status" value="1"/>
</dbReference>
<evidence type="ECO:0000313" key="6">
    <source>
        <dbReference type="Proteomes" id="UP000294772"/>
    </source>
</evidence>
<evidence type="ECO:0000256" key="2">
    <source>
        <dbReference type="SAM" id="SignalP"/>
    </source>
</evidence>
<dbReference type="AlphaFoldDB" id="A0A2S5T9Y2"/>
<organism evidence="3 5">
    <name type="scientific">Caldimonas thermodepolymerans</name>
    <dbReference type="NCBI Taxonomy" id="215580"/>
    <lineage>
        <taxon>Bacteria</taxon>
        <taxon>Pseudomonadati</taxon>
        <taxon>Pseudomonadota</taxon>
        <taxon>Betaproteobacteria</taxon>
        <taxon>Burkholderiales</taxon>
        <taxon>Sphaerotilaceae</taxon>
        <taxon>Caldimonas</taxon>
    </lineage>
</organism>
<dbReference type="PROSITE" id="PS51318">
    <property type="entry name" value="TAT"/>
    <property type="match status" value="1"/>
</dbReference>
<name>A0A2S5T9Y2_9BURK</name>
<dbReference type="Proteomes" id="UP000294772">
    <property type="component" value="Unassembled WGS sequence"/>
</dbReference>
<reference evidence="4 6" key="2">
    <citation type="submission" date="2019-03" db="EMBL/GenBank/DDBJ databases">
        <title>Genomic Encyclopedia of Type Strains, Phase IV (KMG-IV): sequencing the most valuable type-strain genomes for metagenomic binning, comparative biology and taxonomic classification.</title>
        <authorList>
            <person name="Goeker M."/>
        </authorList>
    </citation>
    <scope>NUCLEOTIDE SEQUENCE [LARGE SCALE GENOMIC DNA]</scope>
    <source>
        <strain evidence="4 6">DSM 15264</strain>
    </source>
</reference>
<evidence type="ECO:0000313" key="5">
    <source>
        <dbReference type="Proteomes" id="UP000239406"/>
    </source>
</evidence>
<feature type="chain" id="PRO_5040584377" evidence="2">
    <location>
        <begin position="28"/>
        <end position="68"/>
    </location>
</feature>
<comment type="caution">
    <text evidence="3">The sequence shown here is derived from an EMBL/GenBank/DDBJ whole genome shotgun (WGS) entry which is preliminary data.</text>
</comment>
<dbReference type="EMBL" id="SLXF01000002">
    <property type="protein sequence ID" value="TCP08776.1"/>
    <property type="molecule type" value="Genomic_DNA"/>
</dbReference>
<keyword evidence="5" id="KW-1185">Reference proteome</keyword>
<dbReference type="RefSeq" id="WP_104355858.1">
    <property type="nucleotide sequence ID" value="NZ_CALFFA010000024.1"/>
</dbReference>
<dbReference type="InterPro" id="IPR014177">
    <property type="entry name" value="Formate_DH_TAT-contain"/>
</dbReference>
<gene>
    <name evidence="3" type="ORF">C1702_01350</name>
    <name evidence="4" type="ORF">EV676_102284</name>
</gene>
<evidence type="ECO:0000313" key="3">
    <source>
        <dbReference type="EMBL" id="PPE71667.1"/>
    </source>
</evidence>
<dbReference type="Proteomes" id="UP000239406">
    <property type="component" value="Unassembled WGS sequence"/>
</dbReference>
<evidence type="ECO:0000313" key="4">
    <source>
        <dbReference type="EMBL" id="TCP08776.1"/>
    </source>
</evidence>
<feature type="region of interest" description="Disordered" evidence="1">
    <location>
        <begin position="32"/>
        <end position="55"/>
    </location>
</feature>
<proteinExistence type="predicted"/>
<dbReference type="EMBL" id="PSNY01000001">
    <property type="protein sequence ID" value="PPE71667.1"/>
    <property type="molecule type" value="Genomic_DNA"/>
</dbReference>
<protein>
    <submittedName>
        <fullName evidence="3">Formate dehydrogenase</fullName>
    </submittedName>
    <submittedName>
        <fullName evidence="4">Secreted protein</fullName>
    </submittedName>
</protein>
<dbReference type="InterPro" id="IPR006311">
    <property type="entry name" value="TAT_signal"/>
</dbReference>
<sequence>MSQPEASITRRRLFASAGAATAAVAVASLVPSTPEPAQVEPQPSPQEGQRKGYQLTEHVQRYYQTARV</sequence>
<keyword evidence="2" id="KW-0732">Signal</keyword>
<feature type="signal peptide" evidence="2">
    <location>
        <begin position="1"/>
        <end position="27"/>
    </location>
</feature>
<evidence type="ECO:0000256" key="1">
    <source>
        <dbReference type="SAM" id="MobiDB-lite"/>
    </source>
</evidence>
<dbReference type="OrthoDB" id="9134211at2"/>